<reference evidence="4" key="1">
    <citation type="submission" date="2021-02" db="EMBL/GenBank/DDBJ databases">
        <authorList>
            <person name="Nowell W R."/>
        </authorList>
    </citation>
    <scope>NUCLEOTIDE SEQUENCE</scope>
</reference>
<dbReference type="InterPro" id="IPR019734">
    <property type="entry name" value="TPR_rpt"/>
</dbReference>
<dbReference type="PROSITE" id="PS50293">
    <property type="entry name" value="TPR_REGION"/>
    <property type="match status" value="1"/>
</dbReference>
<dbReference type="Pfam" id="PF13424">
    <property type="entry name" value="TPR_12"/>
    <property type="match status" value="3"/>
</dbReference>
<dbReference type="PANTHER" id="PTHR45641">
    <property type="entry name" value="TETRATRICOPEPTIDE REPEAT PROTEIN (AFU_ORTHOLOGUE AFUA_6G03870)"/>
    <property type="match status" value="1"/>
</dbReference>
<evidence type="ECO:0000313" key="5">
    <source>
        <dbReference type="Proteomes" id="UP000663828"/>
    </source>
</evidence>
<feature type="repeat" description="TPR" evidence="3">
    <location>
        <begin position="766"/>
        <end position="799"/>
    </location>
</feature>
<dbReference type="SMART" id="SM00028">
    <property type="entry name" value="TPR"/>
    <property type="match status" value="9"/>
</dbReference>
<comment type="caution">
    <text evidence="4">The sequence shown here is derived from an EMBL/GenBank/DDBJ whole genome shotgun (WGS) entry which is preliminary data.</text>
</comment>
<accession>A0A813YAL2</accession>
<keyword evidence="1" id="KW-0677">Repeat</keyword>
<dbReference type="SUPFAM" id="SSF48452">
    <property type="entry name" value="TPR-like"/>
    <property type="match status" value="2"/>
</dbReference>
<dbReference type="Gene3D" id="1.25.40.10">
    <property type="entry name" value="Tetratricopeptide repeat domain"/>
    <property type="match status" value="3"/>
</dbReference>
<keyword evidence="2 3" id="KW-0802">TPR repeat</keyword>
<dbReference type="EMBL" id="CAJNOR010000329">
    <property type="protein sequence ID" value="CAF0881484.1"/>
    <property type="molecule type" value="Genomic_DNA"/>
</dbReference>
<evidence type="ECO:0000256" key="1">
    <source>
        <dbReference type="ARBA" id="ARBA00022737"/>
    </source>
</evidence>
<evidence type="ECO:0000256" key="3">
    <source>
        <dbReference type="PROSITE-ProRule" id="PRU00339"/>
    </source>
</evidence>
<feature type="repeat" description="TPR" evidence="3">
    <location>
        <begin position="597"/>
        <end position="630"/>
    </location>
</feature>
<proteinExistence type="predicted"/>
<organism evidence="4 5">
    <name type="scientific">Adineta ricciae</name>
    <name type="common">Rotifer</name>
    <dbReference type="NCBI Taxonomy" id="249248"/>
    <lineage>
        <taxon>Eukaryota</taxon>
        <taxon>Metazoa</taxon>
        <taxon>Spiralia</taxon>
        <taxon>Gnathifera</taxon>
        <taxon>Rotifera</taxon>
        <taxon>Eurotatoria</taxon>
        <taxon>Bdelloidea</taxon>
        <taxon>Adinetida</taxon>
        <taxon>Adinetidae</taxon>
        <taxon>Adineta</taxon>
    </lineage>
</organism>
<feature type="repeat" description="TPR" evidence="3">
    <location>
        <begin position="513"/>
        <end position="546"/>
    </location>
</feature>
<dbReference type="Proteomes" id="UP000663828">
    <property type="component" value="Unassembled WGS sequence"/>
</dbReference>
<dbReference type="PROSITE" id="PS51996">
    <property type="entry name" value="TR_MART"/>
    <property type="match status" value="1"/>
</dbReference>
<dbReference type="PANTHER" id="PTHR45641:SF19">
    <property type="entry name" value="NEPHROCYSTIN-3"/>
    <property type="match status" value="1"/>
</dbReference>
<feature type="repeat" description="TPR" evidence="3">
    <location>
        <begin position="471"/>
        <end position="504"/>
    </location>
</feature>
<dbReference type="InterPro" id="IPR011990">
    <property type="entry name" value="TPR-like_helical_dom_sf"/>
</dbReference>
<dbReference type="Pfam" id="PF13374">
    <property type="entry name" value="TPR_10"/>
    <property type="match status" value="1"/>
</dbReference>
<keyword evidence="5" id="KW-1185">Reference proteome</keyword>
<dbReference type="PROSITE" id="PS50005">
    <property type="entry name" value="TPR"/>
    <property type="match status" value="5"/>
</dbReference>
<protein>
    <submittedName>
        <fullName evidence="4">Uncharacterized protein</fullName>
    </submittedName>
</protein>
<dbReference type="SUPFAM" id="SSF56399">
    <property type="entry name" value="ADP-ribosylation"/>
    <property type="match status" value="1"/>
</dbReference>
<gene>
    <name evidence="4" type="ORF">XAT740_LOCUS7023</name>
</gene>
<name>A0A813YAL2_ADIRI</name>
<feature type="repeat" description="TPR" evidence="3">
    <location>
        <begin position="639"/>
        <end position="672"/>
    </location>
</feature>
<dbReference type="AlphaFoldDB" id="A0A813YAL2"/>
<dbReference type="Gene3D" id="3.90.176.10">
    <property type="entry name" value="Toxin ADP-ribosyltransferase, Chain A, domain 1"/>
    <property type="match status" value="1"/>
</dbReference>
<evidence type="ECO:0000256" key="2">
    <source>
        <dbReference type="ARBA" id="ARBA00022803"/>
    </source>
</evidence>
<sequence length="825" mass="95415">MCSKETWNVNVDRLARSNCVYRENIRKSLIYPTADSSDERCSLRSVSLIELNSNIDQSSEDYLNFKTQLRWTNSTLVPFTTVDECINFLTNYKNERIFIILSNTLGKTIVPRIHDLHQLDSIVIFDNSQTLNDEWMKNWRKMRGTHSQLTSICNLLASIVQQHSQNVVPISLASADIGSKTSLDELDHTFMYTQLLKESLLDIDHDKTECVHTFADYWRHQCPYNTPEIDKFEKEYPLHSPTWWYSNTVFLFECVNQALRTLDVDIILKIAFFMCHLHRNIQQIHSEQSSKHGKSFTVYRGYGLPVVDFEKLRKAKGGLLSFNNFLSTSKDEKVASMFAESNTNGTDLIGIHFKITVNGRNSSVPYAFLRGGLSSHPNEKEVLFSMHTVFRIGEIEQIGDNNRLWRVNLTATHDRDPQLSALTDRLEEETQRGSKGWSRLGKVLLKLGEAREADKLYELLLNEESNETEKSYFYSQLGYCKVDQGKAGEAVKFYKKAVEIGEKNLHPYDHVLAIYYNNLASAYGKISEHSKALTLYSKAQEIYEKKPDDKNELLAMTYSNMAFTYDCMGQYERALFFYKKHLDISKHILPSNHPDLATTYSNVCLVYNNLGKHAEALDSIEKALEIQEKILPSNHPDLATSYNNKGLVYAGLNDYSKALPFYEKALKIREKMNPPNYSDLAQSYNNMGDYYHQHEKDYPKALSFYEETLKIRQNADLQNPHDLYICYNNIGLVHTDMNKHSDALSLFKEAEKFLEKAVRKDHPDYAILYNNIGGTLTRIGDYRAALSYCNKVLEIRKNLLPANDPKLLIWYYRIAMLWYKLTNQR</sequence>
<evidence type="ECO:0000313" key="4">
    <source>
        <dbReference type="EMBL" id="CAF0881484.1"/>
    </source>
</evidence>